<dbReference type="GO" id="GO:0009897">
    <property type="term" value="C:external side of plasma membrane"/>
    <property type="evidence" value="ECO:0007669"/>
    <property type="project" value="Ensembl"/>
</dbReference>
<evidence type="ECO:0000256" key="14">
    <source>
        <dbReference type="ARBA" id="ARBA00023180"/>
    </source>
</evidence>
<dbReference type="PROSITE" id="PS01187">
    <property type="entry name" value="EGF_CA"/>
    <property type="match status" value="2"/>
</dbReference>
<dbReference type="GO" id="GO:0004930">
    <property type="term" value="F:G protein-coupled receptor activity"/>
    <property type="evidence" value="ECO:0007669"/>
    <property type="project" value="UniProtKB-KW"/>
</dbReference>
<dbReference type="PROSITE" id="PS50221">
    <property type="entry name" value="GAIN_B"/>
    <property type="match status" value="1"/>
</dbReference>
<evidence type="ECO:0000256" key="5">
    <source>
        <dbReference type="ARBA" id="ARBA00022692"/>
    </source>
</evidence>
<protein>
    <submittedName>
        <fullName evidence="23">Adhesion G protein-coupled receptor E1</fullName>
    </submittedName>
</protein>
<evidence type="ECO:0000256" key="6">
    <source>
        <dbReference type="ARBA" id="ARBA00022729"/>
    </source>
</evidence>
<dbReference type="PRINTS" id="PR01128">
    <property type="entry name" value="EMR1HORMONER"/>
</dbReference>
<dbReference type="SMART" id="SM00179">
    <property type="entry name" value="EGF_CA"/>
    <property type="match status" value="3"/>
</dbReference>
<evidence type="ECO:0000313" key="23">
    <source>
        <dbReference type="Ensembl" id="ENSSPUP00000011413.1"/>
    </source>
</evidence>
<evidence type="ECO:0000256" key="10">
    <source>
        <dbReference type="ARBA" id="ARBA00023040"/>
    </source>
</evidence>
<keyword evidence="6 19" id="KW-0732">Signal</keyword>
<dbReference type="GO" id="GO:0007189">
    <property type="term" value="P:adenylate cyclase-activating G protein-coupled receptor signaling pathway"/>
    <property type="evidence" value="ECO:0007669"/>
    <property type="project" value="TreeGrafter"/>
</dbReference>
<sequence length="750" mass="82711">MPSRAIALLLGIFCFVAVGEAQTAASDIDECLLSETCPAYSICSNTPGSYYCVCKPGFVSSSGEVTFTNNLTECRDIDECSQLPMPCITNSLCDNRKGGYRCRCISGYQAINLTRGLFQIPAECRDINECAENPFICGSESYATCTNTPGSYRCGCRPGYIVASHGDDNQSLVNCTEIVFRCQSDFLQERDLLRRCQDPSPQTAPGTNYTSFCMLVKSTLNVLQDPCRKDNSSVSLQKAAKGFGSVLEAASTWSNLSSEQRSTSATVFLQSVESTVLAIFARPSENGSQTIRTEFLDIQTKVIQDDECSAENPLFSLSAKGETMVIRCRTVYGTEARGLGGVAFASYVGLESILNGSFLEKNSTGNFQMNSRVAGAILARQMKTDLLDPILYTFENILQSRSSDQLYCVSWDAKARQGGWMRAGCRVLHFNATHTTCSCTHVSNLAVLMSVGEITMDFALFIITHVGLGLSLLCLLLAILTFLLCRPIRGTNTSIHMQLCLCLFLADLLFLTAVERGTSHKLACAIIAGLLHFLFLSCFSWMFLEAVVLFLTVRNLKVVNYFGTRNIKTRYLSIFGYGFPAIVVAVSAGIMPEGYGRWESCWLSPEKGFFWSFLGPVCAIIGINCILFALKLWMLRERLSALNAEVSTLKNTRLLTFKAITQVFILGCTWVLGLFQFGPLATVMAYLFTIINSLQGVFIFLVHCLLNRQVREEYRRWLTRKSKSESSAISMSTMATSSKTIMGPVAPRPR</sequence>
<feature type="domain" description="EGF-like" evidence="20">
    <location>
        <begin position="76"/>
        <end position="114"/>
    </location>
</feature>
<reference evidence="23" key="1">
    <citation type="submission" date="2025-08" db="UniProtKB">
        <authorList>
            <consortium name="Ensembl"/>
        </authorList>
    </citation>
    <scope>IDENTIFICATION</scope>
</reference>
<evidence type="ECO:0000256" key="1">
    <source>
        <dbReference type="ARBA" id="ARBA00004651"/>
    </source>
</evidence>
<dbReference type="InterPro" id="IPR001740">
    <property type="entry name" value="GPCR_2_EMR1-like_rcpt"/>
</dbReference>
<feature type="transmembrane region" description="Helical" evidence="18">
    <location>
        <begin position="683"/>
        <end position="706"/>
    </location>
</feature>
<dbReference type="InterPro" id="IPR000742">
    <property type="entry name" value="EGF"/>
</dbReference>
<dbReference type="PROSITE" id="PS00650">
    <property type="entry name" value="G_PROTEIN_RECEP_F2_2"/>
    <property type="match status" value="1"/>
</dbReference>
<organism evidence="23 24">
    <name type="scientific">Sphenodon punctatus</name>
    <name type="common">Tuatara</name>
    <name type="synonym">Hatteria punctata</name>
    <dbReference type="NCBI Taxonomy" id="8508"/>
    <lineage>
        <taxon>Eukaryota</taxon>
        <taxon>Metazoa</taxon>
        <taxon>Chordata</taxon>
        <taxon>Craniata</taxon>
        <taxon>Vertebrata</taxon>
        <taxon>Euteleostomi</taxon>
        <taxon>Lepidosauria</taxon>
        <taxon>Sphenodontia</taxon>
        <taxon>Sphenodontidae</taxon>
        <taxon>Sphenodon</taxon>
    </lineage>
</organism>
<evidence type="ECO:0000256" key="11">
    <source>
        <dbReference type="ARBA" id="ARBA00023136"/>
    </source>
</evidence>
<evidence type="ECO:0000256" key="9">
    <source>
        <dbReference type="ARBA" id="ARBA00022989"/>
    </source>
</evidence>
<dbReference type="Ensembl" id="ENSSPUT00000012169.1">
    <property type="protein sequence ID" value="ENSSPUP00000011413.1"/>
    <property type="gene ID" value="ENSSPUG00000008764.1"/>
</dbReference>
<dbReference type="InterPro" id="IPR000152">
    <property type="entry name" value="EGF-type_Asp/Asn_hydroxyl_site"/>
</dbReference>
<keyword evidence="8" id="KW-0106">Calcium</keyword>
<dbReference type="PROSITE" id="PS00010">
    <property type="entry name" value="ASX_HYDROXYL"/>
    <property type="match status" value="3"/>
</dbReference>
<dbReference type="InterPro" id="IPR046338">
    <property type="entry name" value="GAIN_dom_sf"/>
</dbReference>
<keyword evidence="13" id="KW-0675">Receptor</keyword>
<feature type="transmembrane region" description="Helical" evidence="18">
    <location>
        <begin position="571"/>
        <end position="590"/>
    </location>
</feature>
<keyword evidence="4 16" id="KW-0245">EGF-like domain</keyword>
<dbReference type="Pfam" id="PF07645">
    <property type="entry name" value="EGF_CA"/>
    <property type="match status" value="3"/>
</dbReference>
<keyword evidence="3" id="KW-1003">Cell membrane</keyword>
<dbReference type="SMART" id="SM00181">
    <property type="entry name" value="EGF"/>
    <property type="match status" value="3"/>
</dbReference>
<dbReference type="InterPro" id="IPR049883">
    <property type="entry name" value="NOTCH1_EGF-like"/>
</dbReference>
<keyword evidence="11 18" id="KW-0472">Membrane</keyword>
<evidence type="ECO:0000256" key="7">
    <source>
        <dbReference type="ARBA" id="ARBA00022737"/>
    </source>
</evidence>
<evidence type="ECO:0000256" key="13">
    <source>
        <dbReference type="ARBA" id="ARBA00023170"/>
    </source>
</evidence>
<evidence type="ECO:0000259" key="22">
    <source>
        <dbReference type="PROSITE" id="PS50261"/>
    </source>
</evidence>
<evidence type="ECO:0000256" key="3">
    <source>
        <dbReference type="ARBA" id="ARBA00022475"/>
    </source>
</evidence>
<evidence type="ECO:0000256" key="16">
    <source>
        <dbReference type="PROSITE-ProRule" id="PRU00076"/>
    </source>
</evidence>
<evidence type="ECO:0000256" key="19">
    <source>
        <dbReference type="SAM" id="SignalP"/>
    </source>
</evidence>
<keyword evidence="15" id="KW-0807">Transducer</keyword>
<keyword evidence="7" id="KW-0677">Repeat</keyword>
<dbReference type="GO" id="GO:0007166">
    <property type="term" value="P:cell surface receptor signaling pathway"/>
    <property type="evidence" value="ECO:0007669"/>
    <property type="project" value="InterPro"/>
</dbReference>
<comment type="subcellular location">
    <subcellularLocation>
        <location evidence="1">Cell membrane</location>
        <topology evidence="1">Multi-pass membrane protein</topology>
    </subcellularLocation>
</comment>
<dbReference type="FunFam" id="1.20.1070.10:FF:000054">
    <property type="entry name" value="Adhesion G protein-coupled receptor E3"/>
    <property type="match status" value="1"/>
</dbReference>
<keyword evidence="14" id="KW-0325">Glycoprotein</keyword>
<evidence type="ECO:0000256" key="12">
    <source>
        <dbReference type="ARBA" id="ARBA00023157"/>
    </source>
</evidence>
<dbReference type="Pfam" id="PF00002">
    <property type="entry name" value="7tm_2"/>
    <property type="match status" value="1"/>
</dbReference>
<feature type="domain" description="GAIN-B" evidence="21">
    <location>
        <begin position="294"/>
        <end position="455"/>
    </location>
</feature>
<evidence type="ECO:0000259" key="21">
    <source>
        <dbReference type="PROSITE" id="PS50221"/>
    </source>
</evidence>
<dbReference type="PRINTS" id="PR00249">
    <property type="entry name" value="GPCRSECRETIN"/>
</dbReference>
<feature type="domain" description="G-protein coupled receptors family 2 profile 2" evidence="22">
    <location>
        <begin position="460"/>
        <end position="707"/>
    </location>
</feature>
<dbReference type="InterPro" id="IPR000203">
    <property type="entry name" value="GPS"/>
</dbReference>
<keyword evidence="12" id="KW-1015">Disulfide bond</keyword>
<evidence type="ECO:0000256" key="17">
    <source>
        <dbReference type="SAM" id="MobiDB-lite"/>
    </source>
</evidence>
<feature type="transmembrane region" description="Helical" evidence="18">
    <location>
        <begin position="526"/>
        <end position="551"/>
    </location>
</feature>
<proteinExistence type="inferred from homology"/>
<keyword evidence="24" id="KW-1185">Reference proteome</keyword>
<keyword evidence="9 18" id="KW-1133">Transmembrane helix</keyword>
<name>A0A8D0GNG3_SPHPU</name>
<feature type="transmembrane region" description="Helical" evidence="18">
    <location>
        <begin position="610"/>
        <end position="634"/>
    </location>
</feature>
<dbReference type="SUPFAM" id="SSF81321">
    <property type="entry name" value="Family A G protein-coupled receptor-like"/>
    <property type="match status" value="1"/>
</dbReference>
<dbReference type="PANTHER" id="PTHR12011:SF449">
    <property type="entry name" value="ADHESION G PROTEIN-COUPLED RECEPTOR E1"/>
    <property type="match status" value="1"/>
</dbReference>
<evidence type="ECO:0000313" key="24">
    <source>
        <dbReference type="Proteomes" id="UP000694392"/>
    </source>
</evidence>
<reference evidence="23" key="2">
    <citation type="submission" date="2025-09" db="UniProtKB">
        <authorList>
            <consortium name="Ensembl"/>
        </authorList>
    </citation>
    <scope>IDENTIFICATION</scope>
</reference>
<evidence type="ECO:0000256" key="15">
    <source>
        <dbReference type="ARBA" id="ARBA00023224"/>
    </source>
</evidence>
<dbReference type="PROSITE" id="PS50261">
    <property type="entry name" value="G_PROTEIN_RECEP_F2_4"/>
    <property type="match status" value="1"/>
</dbReference>
<dbReference type="InterPro" id="IPR018097">
    <property type="entry name" value="EGF_Ca-bd_CS"/>
</dbReference>
<evidence type="ECO:0000256" key="18">
    <source>
        <dbReference type="SAM" id="Phobius"/>
    </source>
</evidence>
<gene>
    <name evidence="23" type="primary">ADGRE1</name>
</gene>
<dbReference type="GO" id="GO:0005509">
    <property type="term" value="F:calcium ion binding"/>
    <property type="evidence" value="ECO:0007669"/>
    <property type="project" value="InterPro"/>
</dbReference>
<dbReference type="InterPro" id="IPR057244">
    <property type="entry name" value="GAIN_B"/>
</dbReference>
<feature type="compositionally biased region" description="Low complexity" evidence="17">
    <location>
        <begin position="728"/>
        <end position="742"/>
    </location>
</feature>
<dbReference type="Gene3D" id="2.10.25.10">
    <property type="entry name" value="Laminin"/>
    <property type="match status" value="3"/>
</dbReference>
<accession>A0A8D0GNG3</accession>
<dbReference type="SMART" id="SM00303">
    <property type="entry name" value="GPS"/>
    <property type="match status" value="1"/>
</dbReference>
<dbReference type="AlphaFoldDB" id="A0A8D0GNG3"/>
<dbReference type="InterPro" id="IPR000832">
    <property type="entry name" value="GPCR_2_secretin-like"/>
</dbReference>
<feature type="chain" id="PRO_5034597239" evidence="19">
    <location>
        <begin position="22"/>
        <end position="750"/>
    </location>
</feature>
<dbReference type="InterPro" id="IPR001881">
    <property type="entry name" value="EGF-like_Ca-bd_dom"/>
</dbReference>
<dbReference type="InterPro" id="IPR017981">
    <property type="entry name" value="GPCR_2-like_7TM"/>
</dbReference>
<dbReference type="FunFam" id="2.10.25.10:FF:000038">
    <property type="entry name" value="Fibrillin 2"/>
    <property type="match status" value="3"/>
</dbReference>
<dbReference type="Proteomes" id="UP000694392">
    <property type="component" value="Unplaced"/>
</dbReference>
<feature type="transmembrane region" description="Helical" evidence="18">
    <location>
        <begin position="458"/>
        <end position="483"/>
    </location>
</feature>
<evidence type="ECO:0000259" key="20">
    <source>
        <dbReference type="PROSITE" id="PS50026"/>
    </source>
</evidence>
<dbReference type="Gene3D" id="2.60.220.50">
    <property type="match status" value="1"/>
</dbReference>
<evidence type="ECO:0000256" key="4">
    <source>
        <dbReference type="ARBA" id="ARBA00022536"/>
    </source>
</evidence>
<feature type="domain" description="EGF-like" evidence="20">
    <location>
        <begin position="27"/>
        <end position="64"/>
    </location>
</feature>
<dbReference type="OMA" id="ASGELTX"/>
<dbReference type="InterPro" id="IPR017983">
    <property type="entry name" value="GPCR_2_secretin-like_CS"/>
</dbReference>
<dbReference type="Pfam" id="PF01825">
    <property type="entry name" value="GPS"/>
    <property type="match status" value="1"/>
</dbReference>
<keyword evidence="5 18" id="KW-0812">Transmembrane</keyword>
<feature type="transmembrane region" description="Helical" evidence="18">
    <location>
        <begin position="495"/>
        <end position="514"/>
    </location>
</feature>
<comment type="similarity">
    <text evidence="2">Belongs to the G-protein coupled receptor 2 family. Adhesion G-protein coupled receptor (ADGR) subfamily.</text>
</comment>
<dbReference type="PANTHER" id="PTHR12011">
    <property type="entry name" value="ADHESION G-PROTEIN COUPLED RECEPTOR"/>
    <property type="match status" value="1"/>
</dbReference>
<evidence type="ECO:0000256" key="2">
    <source>
        <dbReference type="ARBA" id="ARBA00007343"/>
    </source>
</evidence>
<dbReference type="SUPFAM" id="SSF57196">
    <property type="entry name" value="EGF/Laminin"/>
    <property type="match status" value="3"/>
</dbReference>
<feature type="transmembrane region" description="Helical" evidence="18">
    <location>
        <begin position="655"/>
        <end position="677"/>
    </location>
</feature>
<evidence type="ECO:0000256" key="8">
    <source>
        <dbReference type="ARBA" id="ARBA00022837"/>
    </source>
</evidence>
<comment type="caution">
    <text evidence="16">Lacks conserved residue(s) required for the propagation of feature annotation.</text>
</comment>
<feature type="signal peptide" evidence="19">
    <location>
        <begin position="1"/>
        <end position="21"/>
    </location>
</feature>
<dbReference type="Gene3D" id="1.20.1070.10">
    <property type="entry name" value="Rhodopsin 7-helix transmembrane proteins"/>
    <property type="match status" value="1"/>
</dbReference>
<feature type="region of interest" description="Disordered" evidence="17">
    <location>
        <begin position="728"/>
        <end position="750"/>
    </location>
</feature>
<dbReference type="PROSITE" id="PS50026">
    <property type="entry name" value="EGF_3"/>
    <property type="match status" value="2"/>
</dbReference>
<dbReference type="GeneTree" id="ENSGT00940000161354"/>
<keyword evidence="10" id="KW-0297">G-protein coupled receptor</keyword>
<dbReference type="CDD" id="cd00054">
    <property type="entry name" value="EGF_CA"/>
    <property type="match status" value="3"/>
</dbReference>